<organism evidence="1 2">
    <name type="scientific">Portunus trituberculatus</name>
    <name type="common">Swimming crab</name>
    <name type="synonym">Neptunus trituberculatus</name>
    <dbReference type="NCBI Taxonomy" id="210409"/>
    <lineage>
        <taxon>Eukaryota</taxon>
        <taxon>Metazoa</taxon>
        <taxon>Ecdysozoa</taxon>
        <taxon>Arthropoda</taxon>
        <taxon>Crustacea</taxon>
        <taxon>Multicrustacea</taxon>
        <taxon>Malacostraca</taxon>
        <taxon>Eumalacostraca</taxon>
        <taxon>Eucarida</taxon>
        <taxon>Decapoda</taxon>
        <taxon>Pleocyemata</taxon>
        <taxon>Brachyura</taxon>
        <taxon>Eubrachyura</taxon>
        <taxon>Portunoidea</taxon>
        <taxon>Portunidae</taxon>
        <taxon>Portuninae</taxon>
        <taxon>Portunus</taxon>
    </lineage>
</organism>
<accession>A0A5B7JWG1</accession>
<dbReference type="AlphaFoldDB" id="A0A5B7JWG1"/>
<protein>
    <submittedName>
        <fullName evidence="1">Uncharacterized protein</fullName>
    </submittedName>
</protein>
<sequence length="76" mass="8887">MSKLFVERKFEIIEIGGDVFWAGPQHTTWVRKNIIYTFGNILSHRCTTAFMMSYESLEVIGATYKFSHILAFMFTK</sequence>
<evidence type="ECO:0000313" key="2">
    <source>
        <dbReference type="Proteomes" id="UP000324222"/>
    </source>
</evidence>
<evidence type="ECO:0000313" key="1">
    <source>
        <dbReference type="EMBL" id="MPD00393.1"/>
    </source>
</evidence>
<dbReference type="Proteomes" id="UP000324222">
    <property type="component" value="Unassembled WGS sequence"/>
</dbReference>
<keyword evidence="2" id="KW-1185">Reference proteome</keyword>
<gene>
    <name evidence="1" type="ORF">E2C01_095860</name>
</gene>
<reference evidence="1 2" key="1">
    <citation type="submission" date="2019-05" db="EMBL/GenBank/DDBJ databases">
        <title>Another draft genome of Portunus trituberculatus and its Hox gene families provides insights of decapod evolution.</title>
        <authorList>
            <person name="Jeong J.-H."/>
            <person name="Song I."/>
            <person name="Kim S."/>
            <person name="Choi T."/>
            <person name="Kim D."/>
            <person name="Ryu S."/>
            <person name="Kim W."/>
        </authorList>
    </citation>
    <scope>NUCLEOTIDE SEQUENCE [LARGE SCALE GENOMIC DNA]</scope>
    <source>
        <tissue evidence="1">Muscle</tissue>
    </source>
</reference>
<name>A0A5B7JWG1_PORTR</name>
<dbReference type="EMBL" id="VSRR010122713">
    <property type="protein sequence ID" value="MPD00393.1"/>
    <property type="molecule type" value="Genomic_DNA"/>
</dbReference>
<proteinExistence type="predicted"/>
<comment type="caution">
    <text evidence="1">The sequence shown here is derived from an EMBL/GenBank/DDBJ whole genome shotgun (WGS) entry which is preliminary data.</text>
</comment>